<reference evidence="8 9" key="1">
    <citation type="submission" date="2019-03" db="EMBL/GenBank/DDBJ databases">
        <title>Genomics of glacier-inhabiting Cryobacterium strains.</title>
        <authorList>
            <person name="Liu Q."/>
            <person name="Xin Y.-H."/>
        </authorList>
    </citation>
    <scope>NUCLEOTIDE SEQUENCE [LARGE SCALE GENOMIC DNA]</scope>
    <source>
        <strain evidence="8 9">Hh4</strain>
    </source>
</reference>
<evidence type="ECO:0000313" key="9">
    <source>
        <dbReference type="Proteomes" id="UP000298313"/>
    </source>
</evidence>
<dbReference type="Proteomes" id="UP000298313">
    <property type="component" value="Unassembled WGS sequence"/>
</dbReference>
<dbReference type="InterPro" id="IPR012336">
    <property type="entry name" value="Thioredoxin-like_fold"/>
</dbReference>
<feature type="transmembrane region" description="Helical" evidence="6">
    <location>
        <begin position="24"/>
        <end position="43"/>
    </location>
</feature>
<keyword evidence="5" id="KW-0676">Redox-active center</keyword>
<keyword evidence="6" id="KW-0812">Transmembrane</keyword>
<dbReference type="InterPro" id="IPR036249">
    <property type="entry name" value="Thioredoxin-like_sf"/>
</dbReference>
<dbReference type="PANTHER" id="PTHR13887:SF14">
    <property type="entry name" value="DISULFIDE BOND FORMATION PROTEIN D"/>
    <property type="match status" value="1"/>
</dbReference>
<evidence type="ECO:0000256" key="2">
    <source>
        <dbReference type="ARBA" id="ARBA00022729"/>
    </source>
</evidence>
<organism evidence="8 9">
    <name type="scientific">Cryobacterium fucosi</name>
    <dbReference type="NCBI Taxonomy" id="1259157"/>
    <lineage>
        <taxon>Bacteria</taxon>
        <taxon>Bacillati</taxon>
        <taxon>Actinomycetota</taxon>
        <taxon>Actinomycetes</taxon>
        <taxon>Micrococcales</taxon>
        <taxon>Microbacteriaceae</taxon>
        <taxon>Cryobacterium</taxon>
    </lineage>
</organism>
<name>A0A4R9BDM3_9MICO</name>
<evidence type="ECO:0000259" key="7">
    <source>
        <dbReference type="PROSITE" id="PS51352"/>
    </source>
</evidence>
<evidence type="ECO:0000256" key="3">
    <source>
        <dbReference type="ARBA" id="ARBA00023002"/>
    </source>
</evidence>
<evidence type="ECO:0000256" key="4">
    <source>
        <dbReference type="ARBA" id="ARBA00023157"/>
    </source>
</evidence>
<dbReference type="Pfam" id="PF13462">
    <property type="entry name" value="Thioredoxin_4"/>
    <property type="match status" value="1"/>
</dbReference>
<keyword evidence="3" id="KW-0560">Oxidoreductase</keyword>
<dbReference type="GO" id="GO:0016491">
    <property type="term" value="F:oxidoreductase activity"/>
    <property type="evidence" value="ECO:0007669"/>
    <property type="project" value="UniProtKB-KW"/>
</dbReference>
<comment type="similarity">
    <text evidence="1">Belongs to the thioredoxin family. DsbA subfamily.</text>
</comment>
<keyword evidence="4" id="KW-1015">Disulfide bond</keyword>
<proteinExistence type="inferred from homology"/>
<dbReference type="Gene3D" id="3.40.30.10">
    <property type="entry name" value="Glutaredoxin"/>
    <property type="match status" value="1"/>
</dbReference>
<dbReference type="OrthoDB" id="117402at2"/>
<sequence>MVPTQQSSTNNRPFRPSKVRRRTILILLGAAAVLAVVIVGVVAQQPVQESTSAPAEQSGENSGEQTLDLARRVDGEVTALGEVDAPVVLVEYADFRCPFCGVFARDTLPVLVEEYVDSGQVRIEWRDLPVFGEESKAAAVAARAAGEQGFFWEFAEVVFAGAPERGHVALPTERLLEIATEIGVPNLEQFVSDLDNAELLEKVNIDAAEARYLRITSTPMFVVNETPISGAMPLQVFRDMIDGELAKAGR</sequence>
<keyword evidence="2" id="KW-0732">Signal</keyword>
<evidence type="ECO:0000256" key="6">
    <source>
        <dbReference type="SAM" id="Phobius"/>
    </source>
</evidence>
<protein>
    <submittedName>
        <fullName evidence="8">Disulfide bond formation protein</fullName>
    </submittedName>
</protein>
<dbReference type="SUPFAM" id="SSF52833">
    <property type="entry name" value="Thioredoxin-like"/>
    <property type="match status" value="1"/>
</dbReference>
<evidence type="ECO:0000313" key="8">
    <source>
        <dbReference type="EMBL" id="TFD81322.1"/>
    </source>
</evidence>
<accession>A0A4R9BDM3</accession>
<keyword evidence="9" id="KW-1185">Reference proteome</keyword>
<dbReference type="InterPro" id="IPR013766">
    <property type="entry name" value="Thioredoxin_domain"/>
</dbReference>
<dbReference type="EMBL" id="SOHH01000035">
    <property type="protein sequence ID" value="TFD81322.1"/>
    <property type="molecule type" value="Genomic_DNA"/>
</dbReference>
<dbReference type="PROSITE" id="PS51352">
    <property type="entry name" value="THIOREDOXIN_2"/>
    <property type="match status" value="1"/>
</dbReference>
<evidence type="ECO:0000256" key="5">
    <source>
        <dbReference type="ARBA" id="ARBA00023284"/>
    </source>
</evidence>
<evidence type="ECO:0000256" key="1">
    <source>
        <dbReference type="ARBA" id="ARBA00005791"/>
    </source>
</evidence>
<dbReference type="AlphaFoldDB" id="A0A4R9BDM3"/>
<gene>
    <name evidence="8" type="ORF">E3T48_03470</name>
</gene>
<keyword evidence="6" id="KW-0472">Membrane</keyword>
<comment type="caution">
    <text evidence="8">The sequence shown here is derived from an EMBL/GenBank/DDBJ whole genome shotgun (WGS) entry which is preliminary data.</text>
</comment>
<dbReference type="PANTHER" id="PTHR13887">
    <property type="entry name" value="GLUTATHIONE S-TRANSFERASE KAPPA"/>
    <property type="match status" value="1"/>
</dbReference>
<keyword evidence="6" id="KW-1133">Transmembrane helix</keyword>
<feature type="domain" description="Thioredoxin" evidence="7">
    <location>
        <begin position="56"/>
        <end position="246"/>
    </location>
</feature>